<evidence type="ECO:0000256" key="3">
    <source>
        <dbReference type="ARBA" id="ARBA00022694"/>
    </source>
</evidence>
<proteinExistence type="inferred from homology"/>
<dbReference type="Gene3D" id="3.30.2350.10">
    <property type="entry name" value="Pseudouridine synthase"/>
    <property type="match status" value="1"/>
</dbReference>
<comment type="caution">
    <text evidence="7">The sequence shown here is derived from an EMBL/GenBank/DDBJ whole genome shotgun (WGS) entry which is preliminary data.</text>
</comment>
<evidence type="ECO:0000259" key="6">
    <source>
        <dbReference type="Pfam" id="PF01509"/>
    </source>
</evidence>
<dbReference type="NCBIfam" id="TIGR00431">
    <property type="entry name" value="TruB"/>
    <property type="match status" value="1"/>
</dbReference>
<dbReference type="PANTHER" id="PTHR13767">
    <property type="entry name" value="TRNA-PSEUDOURIDINE SYNTHASE"/>
    <property type="match status" value="1"/>
</dbReference>
<dbReference type="AlphaFoldDB" id="A0A5D0MQ50"/>
<dbReference type="GO" id="GO:1990481">
    <property type="term" value="P:mRNA pseudouridine synthesis"/>
    <property type="evidence" value="ECO:0007669"/>
    <property type="project" value="TreeGrafter"/>
</dbReference>
<dbReference type="InterPro" id="IPR014780">
    <property type="entry name" value="tRNA_psdUridine_synth_TruB"/>
</dbReference>
<dbReference type="GO" id="GO:0031119">
    <property type="term" value="P:tRNA pseudouridine synthesis"/>
    <property type="evidence" value="ECO:0007669"/>
    <property type="project" value="UniProtKB-UniRule"/>
</dbReference>
<feature type="domain" description="Pseudouridine synthase II N-terminal" evidence="6">
    <location>
        <begin position="23"/>
        <end position="171"/>
    </location>
</feature>
<dbReference type="InterPro" id="IPR002501">
    <property type="entry name" value="PsdUridine_synth_N"/>
</dbReference>
<evidence type="ECO:0000313" key="7">
    <source>
        <dbReference type="EMBL" id="TYB33740.1"/>
    </source>
</evidence>
<dbReference type="EMBL" id="VSIV01000109">
    <property type="protein sequence ID" value="TYB33740.1"/>
    <property type="molecule type" value="Genomic_DNA"/>
</dbReference>
<dbReference type="SUPFAM" id="SSF55120">
    <property type="entry name" value="Pseudouridine synthase"/>
    <property type="match status" value="1"/>
</dbReference>
<gene>
    <name evidence="5 7" type="primary">truB</name>
    <name evidence="7" type="ORF">FXF49_04860</name>
</gene>
<dbReference type="InterPro" id="IPR020103">
    <property type="entry name" value="PsdUridine_synth_cat_dom_sf"/>
</dbReference>
<dbReference type="Proteomes" id="UP000323337">
    <property type="component" value="Unassembled WGS sequence"/>
</dbReference>
<comment type="catalytic activity">
    <reaction evidence="1 5">
        <text>uridine(55) in tRNA = pseudouridine(55) in tRNA</text>
        <dbReference type="Rhea" id="RHEA:42532"/>
        <dbReference type="Rhea" id="RHEA-COMP:10101"/>
        <dbReference type="Rhea" id="RHEA-COMP:10102"/>
        <dbReference type="ChEBI" id="CHEBI:65314"/>
        <dbReference type="ChEBI" id="CHEBI:65315"/>
        <dbReference type="EC" id="5.4.99.25"/>
    </reaction>
</comment>
<dbReference type="GO" id="GO:0003723">
    <property type="term" value="F:RNA binding"/>
    <property type="evidence" value="ECO:0007669"/>
    <property type="project" value="InterPro"/>
</dbReference>
<comment type="function">
    <text evidence="5">Responsible for synthesis of pseudouridine from uracil-55 in the psi GC loop of transfer RNAs.</text>
</comment>
<feature type="active site" description="Nucleophile" evidence="5">
    <location>
        <position position="38"/>
    </location>
</feature>
<evidence type="ECO:0000256" key="4">
    <source>
        <dbReference type="ARBA" id="ARBA00023235"/>
    </source>
</evidence>
<dbReference type="PANTHER" id="PTHR13767:SF2">
    <property type="entry name" value="PSEUDOURIDYLATE SYNTHASE TRUB1"/>
    <property type="match status" value="1"/>
</dbReference>
<organism evidence="7 8">
    <name type="scientific">Flexistipes sinusarabici</name>
    <dbReference type="NCBI Taxonomy" id="2352"/>
    <lineage>
        <taxon>Bacteria</taxon>
        <taxon>Pseudomonadati</taxon>
        <taxon>Deferribacterota</taxon>
        <taxon>Deferribacteres</taxon>
        <taxon>Deferribacterales</taxon>
        <taxon>Flexistipitaceae</taxon>
        <taxon>Flexistipes</taxon>
    </lineage>
</organism>
<dbReference type="EC" id="5.4.99.25" evidence="5"/>
<accession>A0A5D0MQ50</accession>
<keyword evidence="3 5" id="KW-0819">tRNA processing</keyword>
<evidence type="ECO:0000256" key="5">
    <source>
        <dbReference type="HAMAP-Rule" id="MF_01080"/>
    </source>
</evidence>
<dbReference type="CDD" id="cd02573">
    <property type="entry name" value="PseudoU_synth_EcTruB"/>
    <property type="match status" value="1"/>
</dbReference>
<sequence length="299" mass="33458">MNGIINVYKPSGVSSFQTVNKIKKLLNADKCGHTGTLDPMAEGVLPVCVNQATKFADYIMDFEKKYVAELCFGKKTDTMDKTGSILEERASCEIDEGKFRILLENFTGDVNLKVPSFSAVKLNGERAYKLARKGEIEDAGYRTSKIKEMELLSFEFPVAVLRIRCNKGTYIRSLIDRLGDESGCLAYMSGLVRSCNGSFHMKDSFSPGEIEKCIENGDYSFIKNVNDILNWPVAVVKDEAVQLLMNGNAPEKQGYLKLPLEQGDNFFIQNLKGEILAFGRKLKSSRKPIKIVKVFKDKL</sequence>
<keyword evidence="4 5" id="KW-0413">Isomerase</keyword>
<dbReference type="HAMAP" id="MF_01080">
    <property type="entry name" value="TruB_bact"/>
    <property type="match status" value="1"/>
</dbReference>
<protein>
    <recommendedName>
        <fullName evidence="5">tRNA pseudouridine synthase B</fullName>
        <ecNumber evidence="5">5.4.99.25</ecNumber>
    </recommendedName>
    <alternativeName>
        <fullName evidence="5">tRNA pseudouridine(55) synthase</fullName>
        <shortName evidence="5">Psi55 synthase</shortName>
    </alternativeName>
    <alternativeName>
        <fullName evidence="5">tRNA pseudouridylate synthase</fullName>
    </alternativeName>
    <alternativeName>
        <fullName evidence="5">tRNA-uridine isomerase</fullName>
    </alternativeName>
</protein>
<evidence type="ECO:0000313" key="8">
    <source>
        <dbReference type="Proteomes" id="UP000323337"/>
    </source>
</evidence>
<dbReference type="Pfam" id="PF01509">
    <property type="entry name" value="TruB_N"/>
    <property type="match status" value="1"/>
</dbReference>
<comment type="similarity">
    <text evidence="2 5">Belongs to the pseudouridine synthase TruB family. Type 1 subfamily.</text>
</comment>
<evidence type="ECO:0000256" key="2">
    <source>
        <dbReference type="ARBA" id="ARBA00005642"/>
    </source>
</evidence>
<name>A0A5D0MQ50_FLESI</name>
<dbReference type="GO" id="GO:0160148">
    <property type="term" value="F:tRNA pseudouridine(55) synthase activity"/>
    <property type="evidence" value="ECO:0007669"/>
    <property type="project" value="UniProtKB-EC"/>
</dbReference>
<reference evidence="7 8" key="1">
    <citation type="submission" date="2019-08" db="EMBL/GenBank/DDBJ databases">
        <title>Genomic characterization of a novel candidate phylum (ARYD3) from a high temperature, high salinity tertiary oil reservoir in north central Oklahoma, USA.</title>
        <authorList>
            <person name="Youssef N.H."/>
            <person name="Yadav A."/>
            <person name="Elshahed M.S."/>
        </authorList>
    </citation>
    <scope>NUCLEOTIDE SEQUENCE [LARGE SCALE GENOMIC DNA]</scope>
    <source>
        <strain evidence="7">ARYD1</strain>
    </source>
</reference>
<evidence type="ECO:0000256" key="1">
    <source>
        <dbReference type="ARBA" id="ARBA00000385"/>
    </source>
</evidence>